<dbReference type="EMBL" id="ATMH01008184">
    <property type="protein sequence ID" value="EPY22664.1"/>
    <property type="molecule type" value="Genomic_DNA"/>
</dbReference>
<accession>S9U1F3</accession>
<gene>
    <name evidence="1" type="ORF">STCU_08184</name>
</gene>
<dbReference type="AlphaFoldDB" id="S9U1F3"/>
<name>S9U1F3_9TRYP</name>
<keyword evidence="2" id="KW-1185">Reference proteome</keyword>
<comment type="caution">
    <text evidence="1">The sequence shown here is derived from an EMBL/GenBank/DDBJ whole genome shotgun (WGS) entry which is preliminary data.</text>
</comment>
<reference evidence="1 2" key="1">
    <citation type="journal article" date="2013" name="PLoS ONE">
        <title>Predicting the Proteins of Angomonas deanei, Strigomonas culicis and Their Respective Endosymbionts Reveals New Aspects of the Trypanosomatidae Family.</title>
        <authorList>
            <person name="Motta M.C."/>
            <person name="Martins A.C."/>
            <person name="de Souza S.S."/>
            <person name="Catta-Preta C.M."/>
            <person name="Silva R."/>
            <person name="Klein C.C."/>
            <person name="de Almeida L.G."/>
            <person name="de Lima Cunha O."/>
            <person name="Ciapina L.P."/>
            <person name="Brocchi M."/>
            <person name="Colabardini A.C."/>
            <person name="de Araujo Lima B."/>
            <person name="Machado C.R."/>
            <person name="de Almeida Soares C.M."/>
            <person name="Probst C.M."/>
            <person name="de Menezes C.B."/>
            <person name="Thompson C.E."/>
            <person name="Bartholomeu D.C."/>
            <person name="Gradia D.F."/>
            <person name="Pavoni D.P."/>
            <person name="Grisard E.C."/>
            <person name="Fantinatti-Garboggini F."/>
            <person name="Marchini F.K."/>
            <person name="Rodrigues-Luiz G.F."/>
            <person name="Wagner G."/>
            <person name="Goldman G.H."/>
            <person name="Fietto J.L."/>
            <person name="Elias M.C."/>
            <person name="Goldman M.H."/>
            <person name="Sagot M.F."/>
            <person name="Pereira M."/>
            <person name="Stoco P.H."/>
            <person name="de Mendonca-Neto R.P."/>
            <person name="Teixeira S.M."/>
            <person name="Maciel T.E."/>
            <person name="de Oliveira Mendes T.A."/>
            <person name="Urmenyi T.P."/>
            <person name="de Souza W."/>
            <person name="Schenkman S."/>
            <person name="de Vasconcelos A.T."/>
        </authorList>
    </citation>
    <scope>NUCLEOTIDE SEQUENCE [LARGE SCALE GENOMIC DNA]</scope>
</reference>
<sequence length="321" mass="35735">MSELHTPTASVAEIMSEFQTTVDRRCPDTASMPSFLIVVNIFLGTILRQNSDIGLFKQENSIVFQFTQLGGLSSVVKKLEAADPIPHALLSLLEVLTVSDSLLETCPFFVPFVSAVARLYLVRECTDDRARVATLRVMTNLTNVRADVFMPWSSELGILFSNVLKNNACAVEECTFTTCCAINISLWELQNSKCELTCCFLEDAVLHGLVRAMVHHYHDGDATENLILSGYYSLLLAVISLHEGEELNARVKVMTAVSKGTQHLEVRDKIKSKPMTYVVVILQEFIIFQSQIGTFTKKSFSEISDILAQLIRANDITVTEE</sequence>
<evidence type="ECO:0000313" key="2">
    <source>
        <dbReference type="Proteomes" id="UP000015354"/>
    </source>
</evidence>
<proteinExistence type="predicted"/>
<dbReference type="OrthoDB" id="273534at2759"/>
<protein>
    <submittedName>
        <fullName evidence="1">Uncharacterized protein</fullName>
    </submittedName>
</protein>
<evidence type="ECO:0000313" key="1">
    <source>
        <dbReference type="EMBL" id="EPY22664.1"/>
    </source>
</evidence>
<dbReference type="Proteomes" id="UP000015354">
    <property type="component" value="Unassembled WGS sequence"/>
</dbReference>
<organism evidence="1 2">
    <name type="scientific">Strigomonas culicis</name>
    <dbReference type="NCBI Taxonomy" id="28005"/>
    <lineage>
        <taxon>Eukaryota</taxon>
        <taxon>Discoba</taxon>
        <taxon>Euglenozoa</taxon>
        <taxon>Kinetoplastea</taxon>
        <taxon>Metakinetoplastina</taxon>
        <taxon>Trypanosomatida</taxon>
        <taxon>Trypanosomatidae</taxon>
        <taxon>Strigomonadinae</taxon>
        <taxon>Strigomonas</taxon>
    </lineage>
</organism>